<dbReference type="Proteomes" id="UP001202961">
    <property type="component" value="Unassembled WGS sequence"/>
</dbReference>
<dbReference type="Gene3D" id="3.40.50.1110">
    <property type="entry name" value="SGNH hydrolase"/>
    <property type="match status" value="1"/>
</dbReference>
<gene>
    <name evidence="1" type="ORF">NB063_25270</name>
</gene>
<dbReference type="InterPro" id="IPR036514">
    <property type="entry name" value="SGNH_hydro_sf"/>
</dbReference>
<dbReference type="RefSeq" id="WP_250931817.1">
    <property type="nucleotide sequence ID" value="NZ_JAMQBK010000073.1"/>
</dbReference>
<organism evidence="1 2">
    <name type="scientific">Aporhodopirellula aestuarii</name>
    <dbReference type="NCBI Taxonomy" id="2950107"/>
    <lineage>
        <taxon>Bacteria</taxon>
        <taxon>Pseudomonadati</taxon>
        <taxon>Planctomycetota</taxon>
        <taxon>Planctomycetia</taxon>
        <taxon>Pirellulales</taxon>
        <taxon>Pirellulaceae</taxon>
        <taxon>Aporhodopirellula</taxon>
    </lineage>
</organism>
<dbReference type="SUPFAM" id="SSF52266">
    <property type="entry name" value="SGNH hydrolase"/>
    <property type="match status" value="1"/>
</dbReference>
<dbReference type="CDD" id="cd00229">
    <property type="entry name" value="SGNH_hydrolase"/>
    <property type="match status" value="1"/>
</dbReference>
<name>A0ABT0UAV1_9BACT</name>
<sequence>MRDESLDRPWAFDWDVIHFNVGLHDLKSLSARKLGKKNGVQVSSLGVYQKKVGEIAKYMKAPAPDAKLIIAMTTPVPDGEPGRVAGDAQKDTQAARQILLGHPGIPINDLYRSIKLTQTKWWTAPGNVHFNKSG</sequence>
<proteinExistence type="predicted"/>
<protein>
    <submittedName>
        <fullName evidence="1">SGNH/GDSL hydrolase family protein</fullName>
    </submittedName>
</protein>
<evidence type="ECO:0000313" key="1">
    <source>
        <dbReference type="EMBL" id="MCM2373940.1"/>
    </source>
</evidence>
<keyword evidence="1" id="KW-0378">Hydrolase</keyword>
<dbReference type="EMBL" id="JAMQBK010000073">
    <property type="protein sequence ID" value="MCM2373940.1"/>
    <property type="molecule type" value="Genomic_DNA"/>
</dbReference>
<keyword evidence="2" id="KW-1185">Reference proteome</keyword>
<comment type="caution">
    <text evidence="1">The sequence shown here is derived from an EMBL/GenBank/DDBJ whole genome shotgun (WGS) entry which is preliminary data.</text>
</comment>
<evidence type="ECO:0000313" key="2">
    <source>
        <dbReference type="Proteomes" id="UP001202961"/>
    </source>
</evidence>
<reference evidence="1 2" key="1">
    <citation type="journal article" date="2022" name="Syst. Appl. Microbiol.">
        <title>Rhodopirellula aestuarii sp. nov., a novel member of the genus Rhodopirellula isolated from brackish sediments collected in the Tagus River estuary, Portugal.</title>
        <authorList>
            <person name="Vitorino I.R."/>
            <person name="Klimek D."/>
            <person name="Calusinska M."/>
            <person name="Lobo-da-Cunha A."/>
            <person name="Vasconcelos V."/>
            <person name="Lage O.M."/>
        </authorList>
    </citation>
    <scope>NUCLEOTIDE SEQUENCE [LARGE SCALE GENOMIC DNA]</scope>
    <source>
        <strain evidence="1 2">ICT_H3.1</strain>
    </source>
</reference>
<accession>A0ABT0UAV1</accession>
<dbReference type="GO" id="GO:0016787">
    <property type="term" value="F:hydrolase activity"/>
    <property type="evidence" value="ECO:0007669"/>
    <property type="project" value="UniProtKB-KW"/>
</dbReference>